<evidence type="ECO:0000256" key="1">
    <source>
        <dbReference type="ARBA" id="ARBA00006484"/>
    </source>
</evidence>
<gene>
    <name evidence="4" type="ORF">K431DRAFT_263161</name>
</gene>
<dbReference type="OrthoDB" id="417891at2759"/>
<keyword evidence="5" id="KW-1185">Reference proteome</keyword>
<sequence>MSGRLQDRTAIVTGGASGLGREICLALASEGCKILLFDLYQHPRNATNSTTGKADDMENRSTTHQPILQELSALYGKDDRFTFFKGDVTSAQDWQAAVQTCVRWTGRVDILCNNAGISVESTHSKPHGVHELSESDFDRTMAINVKGVYLGCKYVIGQMLQQELLPGVRDRGWIVNTASIQGLVAYHNTPAYTASKGAVVQLTKQVALDYAPHRVHCNSICPGFLRTAMTQNLQNDPAMQAEIDRAHPFGGMGDPKNVARVVVFLCSDDAAWIQGVNLPVDGGYMIM</sequence>
<dbReference type="FunFam" id="3.40.50.720:FF:000084">
    <property type="entry name" value="Short-chain dehydrogenase reductase"/>
    <property type="match status" value="1"/>
</dbReference>
<dbReference type="CDD" id="cd05233">
    <property type="entry name" value="SDR_c"/>
    <property type="match status" value="1"/>
</dbReference>
<dbReference type="InterPro" id="IPR036291">
    <property type="entry name" value="NAD(P)-bd_dom_sf"/>
</dbReference>
<dbReference type="PROSITE" id="PS00061">
    <property type="entry name" value="ADH_SHORT"/>
    <property type="match status" value="1"/>
</dbReference>
<dbReference type="SUPFAM" id="SSF51735">
    <property type="entry name" value="NAD(P)-binding Rossmann-fold domains"/>
    <property type="match status" value="1"/>
</dbReference>
<comment type="similarity">
    <text evidence="1 3">Belongs to the short-chain dehydrogenases/reductases (SDR) family.</text>
</comment>
<name>A0A9P4UQ16_9PEZI</name>
<dbReference type="Pfam" id="PF13561">
    <property type="entry name" value="adh_short_C2"/>
    <property type="match status" value="1"/>
</dbReference>
<dbReference type="PRINTS" id="PR00080">
    <property type="entry name" value="SDRFAMILY"/>
</dbReference>
<dbReference type="Gene3D" id="3.40.50.720">
    <property type="entry name" value="NAD(P)-binding Rossmann-like Domain"/>
    <property type="match status" value="1"/>
</dbReference>
<protein>
    <submittedName>
        <fullName evidence="4">NAD(P)-binding protein</fullName>
    </submittedName>
</protein>
<organism evidence="4 5">
    <name type="scientific">Polychaeton citri CBS 116435</name>
    <dbReference type="NCBI Taxonomy" id="1314669"/>
    <lineage>
        <taxon>Eukaryota</taxon>
        <taxon>Fungi</taxon>
        <taxon>Dikarya</taxon>
        <taxon>Ascomycota</taxon>
        <taxon>Pezizomycotina</taxon>
        <taxon>Dothideomycetes</taxon>
        <taxon>Dothideomycetidae</taxon>
        <taxon>Capnodiales</taxon>
        <taxon>Capnodiaceae</taxon>
        <taxon>Polychaeton</taxon>
    </lineage>
</organism>
<dbReference type="PANTHER" id="PTHR42760:SF124">
    <property type="entry name" value="SHORT-CHAIN DEHYDROGENASE_REDUCTASE"/>
    <property type="match status" value="1"/>
</dbReference>
<evidence type="ECO:0000256" key="3">
    <source>
        <dbReference type="RuleBase" id="RU000363"/>
    </source>
</evidence>
<dbReference type="InterPro" id="IPR020904">
    <property type="entry name" value="Sc_DH/Rdtase_CS"/>
</dbReference>
<keyword evidence="2" id="KW-0521">NADP</keyword>
<reference evidence="4" key="1">
    <citation type="journal article" date="2020" name="Stud. Mycol.">
        <title>101 Dothideomycetes genomes: a test case for predicting lifestyles and emergence of pathogens.</title>
        <authorList>
            <person name="Haridas S."/>
            <person name="Albert R."/>
            <person name="Binder M."/>
            <person name="Bloem J."/>
            <person name="Labutti K."/>
            <person name="Salamov A."/>
            <person name="Andreopoulos B."/>
            <person name="Baker S."/>
            <person name="Barry K."/>
            <person name="Bills G."/>
            <person name="Bluhm B."/>
            <person name="Cannon C."/>
            <person name="Castanera R."/>
            <person name="Culley D."/>
            <person name="Daum C."/>
            <person name="Ezra D."/>
            <person name="Gonzalez J."/>
            <person name="Henrissat B."/>
            <person name="Kuo A."/>
            <person name="Liang C."/>
            <person name="Lipzen A."/>
            <person name="Lutzoni F."/>
            <person name="Magnuson J."/>
            <person name="Mondo S."/>
            <person name="Nolan M."/>
            <person name="Ohm R."/>
            <person name="Pangilinan J."/>
            <person name="Park H.-J."/>
            <person name="Ramirez L."/>
            <person name="Alfaro M."/>
            <person name="Sun H."/>
            <person name="Tritt A."/>
            <person name="Yoshinaga Y."/>
            <person name="Zwiers L.-H."/>
            <person name="Turgeon B."/>
            <person name="Goodwin S."/>
            <person name="Spatafora J."/>
            <person name="Crous P."/>
            <person name="Grigoriev I."/>
        </authorList>
    </citation>
    <scope>NUCLEOTIDE SEQUENCE</scope>
    <source>
        <strain evidence="4">CBS 116435</strain>
    </source>
</reference>
<dbReference type="AlphaFoldDB" id="A0A9P4UQ16"/>
<evidence type="ECO:0000256" key="2">
    <source>
        <dbReference type="ARBA" id="ARBA00022857"/>
    </source>
</evidence>
<evidence type="ECO:0000313" key="5">
    <source>
        <dbReference type="Proteomes" id="UP000799441"/>
    </source>
</evidence>
<dbReference type="EMBL" id="MU003773">
    <property type="protein sequence ID" value="KAF2724032.1"/>
    <property type="molecule type" value="Genomic_DNA"/>
</dbReference>
<proteinExistence type="inferred from homology"/>
<dbReference type="InterPro" id="IPR002347">
    <property type="entry name" value="SDR_fam"/>
</dbReference>
<comment type="caution">
    <text evidence="4">The sequence shown here is derived from an EMBL/GenBank/DDBJ whole genome shotgun (WGS) entry which is preliminary data.</text>
</comment>
<dbReference type="GO" id="GO:0016616">
    <property type="term" value="F:oxidoreductase activity, acting on the CH-OH group of donors, NAD or NADP as acceptor"/>
    <property type="evidence" value="ECO:0007669"/>
    <property type="project" value="TreeGrafter"/>
</dbReference>
<dbReference type="Proteomes" id="UP000799441">
    <property type="component" value="Unassembled WGS sequence"/>
</dbReference>
<dbReference type="PANTHER" id="PTHR42760">
    <property type="entry name" value="SHORT-CHAIN DEHYDROGENASES/REDUCTASES FAMILY MEMBER"/>
    <property type="match status" value="1"/>
</dbReference>
<dbReference type="PRINTS" id="PR00081">
    <property type="entry name" value="GDHRDH"/>
</dbReference>
<dbReference type="Pfam" id="PF00106">
    <property type="entry name" value="adh_short"/>
    <property type="match status" value="1"/>
</dbReference>
<evidence type="ECO:0000313" key="4">
    <source>
        <dbReference type="EMBL" id="KAF2724032.1"/>
    </source>
</evidence>
<accession>A0A9P4UQ16</accession>